<accession>A0A1G9VL79</accession>
<evidence type="ECO:0000313" key="11">
    <source>
        <dbReference type="EMBL" id="SDM72929.1"/>
    </source>
</evidence>
<dbReference type="GO" id="GO:0000166">
    <property type="term" value="F:nucleotide binding"/>
    <property type="evidence" value="ECO:0007669"/>
    <property type="project" value="UniProtKB-KW"/>
</dbReference>
<dbReference type="PANTHER" id="PTHR46173:SF1">
    <property type="entry name" value="CCA TRNA NUCLEOTIDYLTRANSFERASE 1, MITOCHONDRIAL"/>
    <property type="match status" value="1"/>
</dbReference>
<keyword evidence="12" id="KW-1185">Reference proteome</keyword>
<dbReference type="RefSeq" id="WP_162840288.1">
    <property type="nucleotide sequence ID" value="NZ_FNID01000004.1"/>
</dbReference>
<dbReference type="InterPro" id="IPR043519">
    <property type="entry name" value="NT_sf"/>
</dbReference>
<keyword evidence="6" id="KW-0547">Nucleotide-binding</keyword>
<name>A0A1G9VL79_9FIRM</name>
<keyword evidence="4" id="KW-0548">Nucleotidyltransferase</keyword>
<evidence type="ECO:0000256" key="4">
    <source>
        <dbReference type="ARBA" id="ARBA00022695"/>
    </source>
</evidence>
<feature type="domain" description="Poly A polymerase head" evidence="9">
    <location>
        <begin position="24"/>
        <end position="143"/>
    </location>
</feature>
<evidence type="ECO:0000256" key="7">
    <source>
        <dbReference type="ARBA" id="ARBA00022842"/>
    </source>
</evidence>
<keyword evidence="5" id="KW-0479">Metal-binding</keyword>
<evidence type="ECO:0000259" key="9">
    <source>
        <dbReference type="Pfam" id="PF01743"/>
    </source>
</evidence>
<evidence type="ECO:0000256" key="3">
    <source>
        <dbReference type="ARBA" id="ARBA00022694"/>
    </source>
</evidence>
<dbReference type="PANTHER" id="PTHR46173">
    <property type="entry name" value="CCA TRNA NUCLEOTIDYLTRANSFERASE 1, MITOCHONDRIAL"/>
    <property type="match status" value="1"/>
</dbReference>
<dbReference type="Pfam" id="PF01743">
    <property type="entry name" value="PolyA_pol"/>
    <property type="match status" value="1"/>
</dbReference>
<evidence type="ECO:0000256" key="2">
    <source>
        <dbReference type="ARBA" id="ARBA00022679"/>
    </source>
</evidence>
<evidence type="ECO:0000256" key="5">
    <source>
        <dbReference type="ARBA" id="ARBA00022723"/>
    </source>
</evidence>
<dbReference type="SUPFAM" id="SSF81891">
    <property type="entry name" value="Poly A polymerase C-terminal region-like"/>
    <property type="match status" value="1"/>
</dbReference>
<evidence type="ECO:0000256" key="8">
    <source>
        <dbReference type="RuleBase" id="RU003953"/>
    </source>
</evidence>
<reference evidence="11 12" key="1">
    <citation type="submission" date="2016-10" db="EMBL/GenBank/DDBJ databases">
        <authorList>
            <person name="de Groot N.N."/>
        </authorList>
    </citation>
    <scope>NUCLEOTIDE SEQUENCE [LARGE SCALE GENOMIC DNA]</scope>
    <source>
        <strain evidence="11 12">CGMCC 1.5012</strain>
    </source>
</reference>
<dbReference type="EMBL" id="FNID01000004">
    <property type="protein sequence ID" value="SDM72929.1"/>
    <property type="molecule type" value="Genomic_DNA"/>
</dbReference>
<evidence type="ECO:0000256" key="1">
    <source>
        <dbReference type="ARBA" id="ARBA00001946"/>
    </source>
</evidence>
<dbReference type="Proteomes" id="UP000199182">
    <property type="component" value="Unassembled WGS sequence"/>
</dbReference>
<keyword evidence="3" id="KW-0819">tRNA processing</keyword>
<dbReference type="InterPro" id="IPR050264">
    <property type="entry name" value="Bact_CCA-adding_enz_type3_sf"/>
</dbReference>
<evidence type="ECO:0000256" key="6">
    <source>
        <dbReference type="ARBA" id="ARBA00022741"/>
    </source>
</evidence>
<dbReference type="CDD" id="cd05398">
    <property type="entry name" value="NT_ClassII-CCAase"/>
    <property type="match status" value="1"/>
</dbReference>
<sequence length="392" mass="43984">MTIELPHYVVTIIHTLKRAGYQGYAVGGCVRDSLMGRTPSDYDVTTDALPQQVHALFEHTIATGERFGTVTVIIGKNSVEVTTFRIDGEYHDNRRPALVTHTARVEDDLARRDFTVNAICYNPEEGLYDPYRGAEDIAAGLIRAVGQPDVRFREDALRILRGVRFCATLGFEAESATLLSMIENARLLQHISGERIRDEVVKTVMSDRPDMLNIILMANGLMHVGLAASERITQIAELPQFLYERLAAFFVLCAQDLSFTMEALRLSNREKKVIHSITDALGKQMIADTVHLKRLLQNHSAEELLSAVRVKQALYNDDTVLDCVMEIRRIELSGEPYRIAHLAVNGNDILALGLFEPRMVGRVLRFLLDCCIGNPFLNERDTLLALAHCYSE</sequence>
<dbReference type="Gene3D" id="1.10.3090.10">
    <property type="entry name" value="cca-adding enzyme, domain 2"/>
    <property type="match status" value="1"/>
</dbReference>
<comment type="similarity">
    <text evidence="8">Belongs to the tRNA nucleotidyltransferase/poly(A) polymerase family.</text>
</comment>
<dbReference type="GO" id="GO:0016779">
    <property type="term" value="F:nucleotidyltransferase activity"/>
    <property type="evidence" value="ECO:0007669"/>
    <property type="project" value="UniProtKB-KW"/>
</dbReference>
<dbReference type="STRING" id="258515.SAMN05192585_10438"/>
<dbReference type="InterPro" id="IPR002646">
    <property type="entry name" value="PolA_pol_head_dom"/>
</dbReference>
<dbReference type="GO" id="GO:0008033">
    <property type="term" value="P:tRNA processing"/>
    <property type="evidence" value="ECO:0007669"/>
    <property type="project" value="UniProtKB-KW"/>
</dbReference>
<protein>
    <submittedName>
        <fullName evidence="11">tRNA nucleotidyltransferase (CCA-adding enzyme)</fullName>
    </submittedName>
</protein>
<dbReference type="SUPFAM" id="SSF81301">
    <property type="entry name" value="Nucleotidyltransferase"/>
    <property type="match status" value="1"/>
</dbReference>
<dbReference type="AlphaFoldDB" id="A0A1G9VL79"/>
<comment type="cofactor">
    <cofactor evidence="1">
        <name>Mg(2+)</name>
        <dbReference type="ChEBI" id="CHEBI:18420"/>
    </cofactor>
</comment>
<keyword evidence="8" id="KW-0694">RNA-binding</keyword>
<proteinExistence type="inferred from homology"/>
<organism evidence="11 12">
    <name type="scientific">Acetanaerobacterium elongatum</name>
    <dbReference type="NCBI Taxonomy" id="258515"/>
    <lineage>
        <taxon>Bacteria</taxon>
        <taxon>Bacillati</taxon>
        <taxon>Bacillota</taxon>
        <taxon>Clostridia</taxon>
        <taxon>Eubacteriales</taxon>
        <taxon>Oscillospiraceae</taxon>
        <taxon>Acetanaerobacterium</taxon>
    </lineage>
</organism>
<evidence type="ECO:0000259" key="10">
    <source>
        <dbReference type="Pfam" id="PF12627"/>
    </source>
</evidence>
<dbReference type="Gene3D" id="3.30.460.10">
    <property type="entry name" value="Beta Polymerase, domain 2"/>
    <property type="match status" value="1"/>
</dbReference>
<feature type="domain" description="tRNA nucleotidyltransferase/poly(A) polymerase RNA and SrmB- binding" evidence="10">
    <location>
        <begin position="170"/>
        <end position="223"/>
    </location>
</feature>
<evidence type="ECO:0000313" key="12">
    <source>
        <dbReference type="Proteomes" id="UP000199182"/>
    </source>
</evidence>
<dbReference type="GO" id="GO:0000049">
    <property type="term" value="F:tRNA binding"/>
    <property type="evidence" value="ECO:0007669"/>
    <property type="project" value="TreeGrafter"/>
</dbReference>
<gene>
    <name evidence="11" type="ORF">SAMN05192585_10438</name>
</gene>
<dbReference type="Pfam" id="PF12627">
    <property type="entry name" value="PolyA_pol_RNAbd"/>
    <property type="match status" value="1"/>
</dbReference>
<dbReference type="InterPro" id="IPR032828">
    <property type="entry name" value="PolyA_RNA-bd"/>
</dbReference>
<dbReference type="GO" id="GO:0046872">
    <property type="term" value="F:metal ion binding"/>
    <property type="evidence" value="ECO:0007669"/>
    <property type="project" value="UniProtKB-KW"/>
</dbReference>
<keyword evidence="7" id="KW-0460">Magnesium</keyword>
<keyword evidence="2 8" id="KW-0808">Transferase</keyword>